<dbReference type="EMBL" id="VSRR010004411">
    <property type="protein sequence ID" value="MPC39587.1"/>
    <property type="molecule type" value="Genomic_DNA"/>
</dbReference>
<name>A0A5B7F269_PORTR</name>
<evidence type="ECO:0000313" key="1">
    <source>
        <dbReference type="EMBL" id="MPC39587.1"/>
    </source>
</evidence>
<evidence type="ECO:0000313" key="2">
    <source>
        <dbReference type="Proteomes" id="UP000324222"/>
    </source>
</evidence>
<dbReference type="Proteomes" id="UP000324222">
    <property type="component" value="Unassembled WGS sequence"/>
</dbReference>
<keyword evidence="2" id="KW-1185">Reference proteome</keyword>
<comment type="caution">
    <text evidence="1">The sequence shown here is derived from an EMBL/GenBank/DDBJ whole genome shotgun (WGS) entry which is preliminary data.</text>
</comment>
<accession>A0A5B7F269</accession>
<protein>
    <submittedName>
        <fullName evidence="1">Uncharacterized protein</fullName>
    </submittedName>
</protein>
<proteinExistence type="predicted"/>
<gene>
    <name evidence="1" type="ORF">E2C01_033128</name>
</gene>
<organism evidence="1 2">
    <name type="scientific">Portunus trituberculatus</name>
    <name type="common">Swimming crab</name>
    <name type="synonym">Neptunus trituberculatus</name>
    <dbReference type="NCBI Taxonomy" id="210409"/>
    <lineage>
        <taxon>Eukaryota</taxon>
        <taxon>Metazoa</taxon>
        <taxon>Ecdysozoa</taxon>
        <taxon>Arthropoda</taxon>
        <taxon>Crustacea</taxon>
        <taxon>Multicrustacea</taxon>
        <taxon>Malacostraca</taxon>
        <taxon>Eumalacostraca</taxon>
        <taxon>Eucarida</taxon>
        <taxon>Decapoda</taxon>
        <taxon>Pleocyemata</taxon>
        <taxon>Brachyura</taxon>
        <taxon>Eubrachyura</taxon>
        <taxon>Portunoidea</taxon>
        <taxon>Portunidae</taxon>
        <taxon>Portuninae</taxon>
        <taxon>Portunus</taxon>
    </lineage>
</organism>
<dbReference type="AlphaFoldDB" id="A0A5B7F269"/>
<reference evidence="1 2" key="1">
    <citation type="submission" date="2019-05" db="EMBL/GenBank/DDBJ databases">
        <title>Another draft genome of Portunus trituberculatus and its Hox gene families provides insights of decapod evolution.</title>
        <authorList>
            <person name="Jeong J.-H."/>
            <person name="Song I."/>
            <person name="Kim S."/>
            <person name="Choi T."/>
            <person name="Kim D."/>
            <person name="Ryu S."/>
            <person name="Kim W."/>
        </authorList>
    </citation>
    <scope>NUCLEOTIDE SEQUENCE [LARGE SCALE GENOMIC DNA]</scope>
    <source>
        <tissue evidence="1">Muscle</tissue>
    </source>
</reference>
<sequence>MNDTCTLFCIQISLHGRLQSFASPAAQDALRQRLHRAWTGSVQGGLNCSLINHTLCHIFSSSLLAGVATASPRRGARLARTRRRCSPLVNKVTTGWADNSLP</sequence>